<sequence length="148" mass="16769">MVEQGKVLNTSGAEKQTKQVDLEKPVLKTTSESVWELIPEENGLGKEISETSGKVFLIGHEPPLFPDPKVKRQPTENKGKMQSKIRISKVTPIPVGQYQESLSTRMRKINKNKLQVDLVTLLLLQRIQVQRHESLISPTQIAQTTREF</sequence>
<feature type="region of interest" description="Disordered" evidence="1">
    <location>
        <begin position="1"/>
        <end position="20"/>
    </location>
</feature>
<organism evidence="2 3">
    <name type="scientific">Dillenia turbinata</name>
    <dbReference type="NCBI Taxonomy" id="194707"/>
    <lineage>
        <taxon>Eukaryota</taxon>
        <taxon>Viridiplantae</taxon>
        <taxon>Streptophyta</taxon>
        <taxon>Embryophyta</taxon>
        <taxon>Tracheophyta</taxon>
        <taxon>Spermatophyta</taxon>
        <taxon>Magnoliopsida</taxon>
        <taxon>eudicotyledons</taxon>
        <taxon>Gunneridae</taxon>
        <taxon>Pentapetalae</taxon>
        <taxon>Dilleniales</taxon>
        <taxon>Dilleniaceae</taxon>
        <taxon>Dillenia</taxon>
    </lineage>
</organism>
<reference evidence="2 3" key="1">
    <citation type="submission" date="2023-12" db="EMBL/GenBank/DDBJ databases">
        <title>A high-quality genome assembly for Dillenia turbinata (Dilleniales).</title>
        <authorList>
            <person name="Chanderbali A."/>
        </authorList>
    </citation>
    <scope>NUCLEOTIDE SEQUENCE [LARGE SCALE GENOMIC DNA]</scope>
    <source>
        <strain evidence="2">LSX21</strain>
        <tissue evidence="2">Leaf</tissue>
    </source>
</reference>
<dbReference type="EMBL" id="JBAMMX010000028">
    <property type="protein sequence ID" value="KAK6912158.1"/>
    <property type="molecule type" value="Genomic_DNA"/>
</dbReference>
<keyword evidence="3" id="KW-1185">Reference proteome</keyword>
<name>A0AAN8U8B6_9MAGN</name>
<accession>A0AAN8U8B6</accession>
<evidence type="ECO:0000313" key="2">
    <source>
        <dbReference type="EMBL" id="KAK6912158.1"/>
    </source>
</evidence>
<comment type="caution">
    <text evidence="2">The sequence shown here is derived from an EMBL/GenBank/DDBJ whole genome shotgun (WGS) entry which is preliminary data.</text>
</comment>
<gene>
    <name evidence="2" type="ORF">RJ641_024251</name>
</gene>
<dbReference type="Proteomes" id="UP001370490">
    <property type="component" value="Unassembled WGS sequence"/>
</dbReference>
<feature type="region of interest" description="Disordered" evidence="1">
    <location>
        <begin position="60"/>
        <end position="85"/>
    </location>
</feature>
<protein>
    <submittedName>
        <fullName evidence="2">Uncharacterized protein</fullName>
    </submittedName>
</protein>
<evidence type="ECO:0000313" key="3">
    <source>
        <dbReference type="Proteomes" id="UP001370490"/>
    </source>
</evidence>
<feature type="compositionally biased region" description="Basic and acidic residues" evidence="1">
    <location>
        <begin position="68"/>
        <end position="79"/>
    </location>
</feature>
<evidence type="ECO:0000256" key="1">
    <source>
        <dbReference type="SAM" id="MobiDB-lite"/>
    </source>
</evidence>
<proteinExistence type="predicted"/>
<dbReference type="AlphaFoldDB" id="A0AAN8U8B6"/>
<feature type="non-terminal residue" evidence="2">
    <location>
        <position position="148"/>
    </location>
</feature>